<name>A0A285NIF6_9HYPH</name>
<protein>
    <submittedName>
        <fullName evidence="2">Uncharacterized protein</fullName>
    </submittedName>
</protein>
<organism evidence="2 3">
    <name type="scientific">Cohaesibacter gelatinilyticus</name>
    <dbReference type="NCBI Taxonomy" id="372072"/>
    <lineage>
        <taxon>Bacteria</taxon>
        <taxon>Pseudomonadati</taxon>
        <taxon>Pseudomonadota</taxon>
        <taxon>Alphaproteobacteria</taxon>
        <taxon>Hyphomicrobiales</taxon>
        <taxon>Cohaesibacteraceae</taxon>
    </lineage>
</organism>
<sequence>MFTGWNCVTAELYREKLFIEYRDLFEDDVFSRADEWLSQRNRLLARLEDAENRYAAAQADEKAELAQTILLYEVGMIMAAFGCPSTGPGAALCVAGIIKAKYELIDTLVSSGGKSDAIRRQLADLRSEAAAAEALSAAELGRALEAYRGEADLLCGIVQRECLR</sequence>
<dbReference type="AlphaFoldDB" id="A0A285NIF6"/>
<feature type="coiled-coil region" evidence="1">
    <location>
        <begin position="33"/>
        <end position="67"/>
    </location>
</feature>
<reference evidence="2 3" key="1">
    <citation type="submission" date="2017-09" db="EMBL/GenBank/DDBJ databases">
        <authorList>
            <person name="Ehlers B."/>
            <person name="Leendertz F.H."/>
        </authorList>
    </citation>
    <scope>NUCLEOTIDE SEQUENCE [LARGE SCALE GENOMIC DNA]</scope>
    <source>
        <strain evidence="2 3">DSM 18289</strain>
    </source>
</reference>
<evidence type="ECO:0000313" key="3">
    <source>
        <dbReference type="Proteomes" id="UP000219439"/>
    </source>
</evidence>
<gene>
    <name evidence="2" type="ORF">SAMN06265368_0963</name>
</gene>
<evidence type="ECO:0000256" key="1">
    <source>
        <dbReference type="SAM" id="Coils"/>
    </source>
</evidence>
<keyword evidence="1" id="KW-0175">Coiled coil</keyword>
<dbReference type="Proteomes" id="UP000219439">
    <property type="component" value="Unassembled WGS sequence"/>
</dbReference>
<dbReference type="EMBL" id="OBEL01000001">
    <property type="protein sequence ID" value="SNZ07441.1"/>
    <property type="molecule type" value="Genomic_DNA"/>
</dbReference>
<proteinExistence type="predicted"/>
<keyword evidence="3" id="KW-1185">Reference proteome</keyword>
<evidence type="ECO:0000313" key="2">
    <source>
        <dbReference type="EMBL" id="SNZ07441.1"/>
    </source>
</evidence>
<accession>A0A285NIF6</accession>